<dbReference type="HOGENOM" id="CLU_2365990_0_0_1"/>
<proteinExistence type="predicted"/>
<organism evidence="1 2">
    <name type="scientific">Emiliania huxleyi (strain CCMP1516)</name>
    <dbReference type="NCBI Taxonomy" id="280463"/>
    <lineage>
        <taxon>Eukaryota</taxon>
        <taxon>Haptista</taxon>
        <taxon>Haptophyta</taxon>
        <taxon>Prymnesiophyceae</taxon>
        <taxon>Isochrysidales</taxon>
        <taxon>Noelaerhabdaceae</taxon>
        <taxon>Emiliania</taxon>
    </lineage>
</organism>
<dbReference type="PANTHER" id="PTHR40202">
    <property type="match status" value="1"/>
</dbReference>
<dbReference type="PaxDb" id="2903-EOD05859"/>
<dbReference type="GeneID" id="17252007"/>
<dbReference type="InterPro" id="IPR052567">
    <property type="entry name" value="OP_Dioxygenase"/>
</dbReference>
<keyword evidence="2" id="KW-1185">Reference proteome</keyword>
<reference evidence="1" key="2">
    <citation type="submission" date="2024-10" db="UniProtKB">
        <authorList>
            <consortium name="EnsemblProtists"/>
        </authorList>
    </citation>
    <scope>IDENTIFICATION</scope>
</reference>
<sequence>EDLEHELKGAEWLRPRFPSEITEAVRLHVPAKRYLTQAVEGYWDGLSSASKRSLEVQGGTFSETEAAAWIKQPYAMAAAKLRHWDDKGKAAGVATP</sequence>
<name>A0A0D3I3M4_EMIH1</name>
<accession>A0A0D3I3M4</accession>
<dbReference type="EnsemblProtists" id="EOD05859">
    <property type="protein sequence ID" value="EOD05859"/>
    <property type="gene ID" value="EMIHUDRAFT_48669"/>
</dbReference>
<reference evidence="2" key="1">
    <citation type="journal article" date="2013" name="Nature">
        <title>Pan genome of the phytoplankton Emiliania underpins its global distribution.</title>
        <authorList>
            <person name="Read B.A."/>
            <person name="Kegel J."/>
            <person name="Klute M.J."/>
            <person name="Kuo A."/>
            <person name="Lefebvre S.C."/>
            <person name="Maumus F."/>
            <person name="Mayer C."/>
            <person name="Miller J."/>
            <person name="Monier A."/>
            <person name="Salamov A."/>
            <person name="Young J."/>
            <person name="Aguilar M."/>
            <person name="Claverie J.M."/>
            <person name="Frickenhaus S."/>
            <person name="Gonzalez K."/>
            <person name="Herman E.K."/>
            <person name="Lin Y.C."/>
            <person name="Napier J."/>
            <person name="Ogata H."/>
            <person name="Sarno A.F."/>
            <person name="Shmutz J."/>
            <person name="Schroeder D."/>
            <person name="de Vargas C."/>
            <person name="Verret F."/>
            <person name="von Dassow P."/>
            <person name="Valentin K."/>
            <person name="Van de Peer Y."/>
            <person name="Wheeler G."/>
            <person name="Dacks J.B."/>
            <person name="Delwiche C.F."/>
            <person name="Dyhrman S.T."/>
            <person name="Glockner G."/>
            <person name="John U."/>
            <person name="Richards T."/>
            <person name="Worden A.Z."/>
            <person name="Zhang X."/>
            <person name="Grigoriev I.V."/>
            <person name="Allen A.E."/>
            <person name="Bidle K."/>
            <person name="Borodovsky M."/>
            <person name="Bowler C."/>
            <person name="Brownlee C."/>
            <person name="Cock J.M."/>
            <person name="Elias M."/>
            <person name="Gladyshev V.N."/>
            <person name="Groth M."/>
            <person name="Guda C."/>
            <person name="Hadaegh A."/>
            <person name="Iglesias-Rodriguez M.D."/>
            <person name="Jenkins J."/>
            <person name="Jones B.M."/>
            <person name="Lawson T."/>
            <person name="Leese F."/>
            <person name="Lindquist E."/>
            <person name="Lobanov A."/>
            <person name="Lomsadze A."/>
            <person name="Malik S.B."/>
            <person name="Marsh M.E."/>
            <person name="Mackinder L."/>
            <person name="Mock T."/>
            <person name="Mueller-Roeber B."/>
            <person name="Pagarete A."/>
            <person name="Parker M."/>
            <person name="Probert I."/>
            <person name="Quesneville H."/>
            <person name="Raines C."/>
            <person name="Rensing S.A."/>
            <person name="Riano-Pachon D.M."/>
            <person name="Richier S."/>
            <person name="Rokitta S."/>
            <person name="Shiraiwa Y."/>
            <person name="Soanes D.M."/>
            <person name="van der Giezen M."/>
            <person name="Wahlund T.M."/>
            <person name="Williams B."/>
            <person name="Wilson W."/>
            <person name="Wolfe G."/>
            <person name="Wurch L.L."/>
        </authorList>
    </citation>
    <scope>NUCLEOTIDE SEQUENCE</scope>
</reference>
<evidence type="ECO:0000313" key="1">
    <source>
        <dbReference type="EnsemblProtists" id="EOD05859"/>
    </source>
</evidence>
<protein>
    <submittedName>
        <fullName evidence="1">Uncharacterized protein</fullName>
    </submittedName>
</protein>
<dbReference type="PANTHER" id="PTHR40202:SF1">
    <property type="entry name" value="HD DOMAIN-CONTAINING PROTEIN"/>
    <property type="match status" value="1"/>
</dbReference>
<dbReference type="Proteomes" id="UP000013827">
    <property type="component" value="Unassembled WGS sequence"/>
</dbReference>
<evidence type="ECO:0000313" key="2">
    <source>
        <dbReference type="Proteomes" id="UP000013827"/>
    </source>
</evidence>
<dbReference type="KEGG" id="ehx:EMIHUDRAFT_48669"/>
<dbReference type="Gene3D" id="1.10.3210.10">
    <property type="entry name" value="Hypothetical protein af1432"/>
    <property type="match status" value="1"/>
</dbReference>
<dbReference type="AlphaFoldDB" id="A0A0D3I3M4"/>
<dbReference type="RefSeq" id="XP_005758288.1">
    <property type="nucleotide sequence ID" value="XM_005758231.1"/>
</dbReference>